<organism evidence="4 5">
    <name type="scientific">Sporisorium scitamineum</name>
    <dbReference type="NCBI Taxonomy" id="49012"/>
    <lineage>
        <taxon>Eukaryota</taxon>
        <taxon>Fungi</taxon>
        <taxon>Dikarya</taxon>
        <taxon>Basidiomycota</taxon>
        <taxon>Ustilaginomycotina</taxon>
        <taxon>Ustilaginomycetes</taxon>
        <taxon>Ustilaginales</taxon>
        <taxon>Ustilaginaceae</taxon>
        <taxon>Sporisorium</taxon>
    </lineage>
</organism>
<dbReference type="Proteomes" id="UP000242770">
    <property type="component" value="Unassembled WGS sequence"/>
</dbReference>
<feature type="compositionally biased region" description="Basic residues" evidence="1">
    <location>
        <begin position="275"/>
        <end position="288"/>
    </location>
</feature>
<feature type="transmembrane region" description="Helical" evidence="2">
    <location>
        <begin position="20"/>
        <end position="39"/>
    </location>
</feature>
<feature type="compositionally biased region" description="Basic residues" evidence="1">
    <location>
        <begin position="326"/>
        <end position="336"/>
    </location>
</feature>
<evidence type="ECO:0000313" key="5">
    <source>
        <dbReference type="Proteomes" id="UP000242770"/>
    </source>
</evidence>
<feature type="region of interest" description="Disordered" evidence="1">
    <location>
        <begin position="258"/>
        <end position="299"/>
    </location>
</feature>
<keyword evidence="2" id="KW-0812">Transmembrane</keyword>
<evidence type="ECO:0000256" key="1">
    <source>
        <dbReference type="SAM" id="MobiDB-lite"/>
    </source>
</evidence>
<gene>
    <name evidence="4" type="primary">SSCI20250.1</name>
    <name evidence="3" type="ORF">SPSC_04929</name>
</gene>
<name>A0A0F7S246_9BASI</name>
<dbReference type="OrthoDB" id="2502792at2759"/>
<keyword evidence="2" id="KW-0472">Membrane</keyword>
<reference evidence="4" key="3">
    <citation type="submission" date="2014-06" db="EMBL/GenBank/DDBJ databases">
        <authorList>
            <person name="Berkman J.Paul."/>
        </authorList>
    </citation>
    <scope>NUCLEOTIDE SEQUENCE [LARGE SCALE GENOMIC DNA]</scope>
</reference>
<feature type="transmembrane region" description="Helical" evidence="2">
    <location>
        <begin position="77"/>
        <end position="100"/>
    </location>
</feature>
<feature type="compositionally biased region" description="Basic residues" evidence="1">
    <location>
        <begin position="151"/>
        <end position="167"/>
    </location>
</feature>
<feature type="region of interest" description="Disordered" evidence="1">
    <location>
        <begin position="141"/>
        <end position="176"/>
    </location>
</feature>
<dbReference type="AlphaFoldDB" id="A0A0F7S246"/>
<dbReference type="EMBL" id="CCFA01001038">
    <property type="protein sequence ID" value="CDW96932.1"/>
    <property type="molecule type" value="Genomic_DNA"/>
</dbReference>
<feature type="region of interest" description="Disordered" evidence="1">
    <location>
        <begin position="314"/>
        <end position="336"/>
    </location>
</feature>
<feature type="compositionally biased region" description="Basic and acidic residues" evidence="1">
    <location>
        <begin position="258"/>
        <end position="270"/>
    </location>
</feature>
<proteinExistence type="predicted"/>
<evidence type="ECO:0000313" key="3">
    <source>
        <dbReference type="EMBL" id="CDU25095.1"/>
    </source>
</evidence>
<keyword evidence="2" id="KW-1133">Transmembrane helix</keyword>
<evidence type="ECO:0000256" key="2">
    <source>
        <dbReference type="SAM" id="Phobius"/>
    </source>
</evidence>
<accession>A0A0F7S246</accession>
<keyword evidence="5" id="KW-1185">Reference proteome</keyword>
<sequence>MADAAQEAGGLVHDLLSEIIPYPIFRILAGFLNLIYSLLGTANNPASWTSTLLPPLITFFLAYFALVTAYRTVRSMLALVWFGIKWGAIIGGLIAVWAWWTDNTDAINSTGTVLGRGGFLGQLNSLGPLMNTLYTQLPDLAAPGDTSSSARSRRRQRTSSQTRRTRSSTRANQRAFSLDPTADLADDLGAGYSAFADMFGRSENEGSNGVDFGTLLRTLVTEGQRQGIDALSALRAAGRVQDELRRFQQDPSAWFEGVGERFRTTADNDGSRYNTRSRTRQQQQRRRGTSGGVNANEQDSWWSNVASGINGFFKADPDHNAAPGVRTRRQRSSYDV</sequence>
<dbReference type="EMBL" id="LK056683">
    <property type="protein sequence ID" value="CDU25095.1"/>
    <property type="molecule type" value="Genomic_DNA"/>
</dbReference>
<reference evidence="3" key="1">
    <citation type="submission" date="2014-06" db="EMBL/GenBank/DDBJ databases">
        <authorList>
            <person name="Ju J."/>
            <person name="Zhang J."/>
        </authorList>
    </citation>
    <scope>NUCLEOTIDE SEQUENCE</scope>
    <source>
        <strain evidence="3">SscI8</strain>
    </source>
</reference>
<evidence type="ECO:0000313" key="4">
    <source>
        <dbReference type="EMBL" id="CDW96932.1"/>
    </source>
</evidence>
<protein>
    <submittedName>
        <fullName evidence="4">Uncharacterized protein</fullName>
    </submittedName>
</protein>
<reference evidence="5" key="2">
    <citation type="submission" date="2014-06" db="EMBL/GenBank/DDBJ databases">
        <authorList>
            <person name="Berkman P.J."/>
        </authorList>
    </citation>
    <scope>NUCLEOTIDE SEQUENCE [LARGE SCALE GENOMIC DNA]</scope>
</reference>
<feature type="transmembrane region" description="Helical" evidence="2">
    <location>
        <begin position="51"/>
        <end position="70"/>
    </location>
</feature>